<dbReference type="Proteomes" id="UP000053681">
    <property type="component" value="Unassembled WGS sequence"/>
</dbReference>
<accession>A0A0V8JH90</accession>
<dbReference type="RefSeq" id="WP_025908424.1">
    <property type="nucleotide sequence ID" value="NZ_KQ758702.1"/>
</dbReference>
<comment type="caution">
    <text evidence="1">The sequence shown here is derived from an EMBL/GenBank/DDBJ whole genome shotgun (WGS) entry which is preliminary data.</text>
</comment>
<proteinExistence type="predicted"/>
<evidence type="ECO:0000313" key="1">
    <source>
        <dbReference type="EMBL" id="KSU86401.1"/>
    </source>
</evidence>
<evidence type="ECO:0008006" key="3">
    <source>
        <dbReference type="Google" id="ProtNLM"/>
    </source>
</evidence>
<protein>
    <recommendedName>
        <fullName evidence="3">YolD-like family protein</fullName>
    </recommendedName>
</protein>
<dbReference type="AlphaFoldDB" id="A0A0V8JH90"/>
<dbReference type="EMBL" id="LNQP01000088">
    <property type="protein sequence ID" value="KSU86401.1"/>
    <property type="molecule type" value="Genomic_DNA"/>
</dbReference>
<evidence type="ECO:0000313" key="2">
    <source>
        <dbReference type="Proteomes" id="UP000053681"/>
    </source>
</evidence>
<sequence>MDDFRKSTAPFYFADYIWKDKNGQMTYGMLLTNRPADDREYDLHSLLEEAFVEHKKVSLTTVYDNSEQLLSGYVLDLSDNQSAFTFMDDTGAKLVIDFYDVVEIELED</sequence>
<organism evidence="1 2">
    <name type="scientific">Priestia veravalensis</name>
    <dbReference type="NCBI Taxonomy" id="1414648"/>
    <lineage>
        <taxon>Bacteria</taxon>
        <taxon>Bacillati</taxon>
        <taxon>Bacillota</taxon>
        <taxon>Bacilli</taxon>
        <taxon>Bacillales</taxon>
        <taxon>Bacillaceae</taxon>
        <taxon>Priestia</taxon>
    </lineage>
</organism>
<gene>
    <name evidence="1" type="ORF">AS180_18865</name>
</gene>
<name>A0A0V8JH90_9BACI</name>
<reference evidence="1 2" key="1">
    <citation type="submission" date="2015-11" db="EMBL/GenBank/DDBJ databases">
        <title>Bacillus caseinolyticus sp nov.</title>
        <authorList>
            <person name="Dastager S.G."/>
            <person name="Mawlankar R."/>
        </authorList>
    </citation>
    <scope>NUCLEOTIDE SEQUENCE [LARGE SCALE GENOMIC DNA]</scope>
    <source>
        <strain evidence="1 2">SGD-V-76</strain>
    </source>
</reference>
<keyword evidence="2" id="KW-1185">Reference proteome</keyword>